<dbReference type="InterPro" id="IPR021255">
    <property type="entry name" value="DUF2807"/>
</dbReference>
<evidence type="ECO:0000313" key="4">
    <source>
        <dbReference type="Proteomes" id="UP001528920"/>
    </source>
</evidence>
<protein>
    <submittedName>
        <fullName evidence="3">DUF2807 domain-containing protein</fullName>
    </submittedName>
</protein>
<dbReference type="PANTHER" id="PTHR39200:SF1">
    <property type="entry name" value="AUTO-TRANSPORTER ADHESIN HEAD GIN DOMAIN-CONTAINING PROTEIN-RELATED"/>
    <property type="match status" value="1"/>
</dbReference>
<dbReference type="Gene3D" id="2.160.20.120">
    <property type="match status" value="1"/>
</dbReference>
<dbReference type="RefSeq" id="WP_275109735.1">
    <property type="nucleotide sequence ID" value="NZ_JAKJSC010000001.1"/>
</dbReference>
<keyword evidence="1" id="KW-0732">Signal</keyword>
<name>A0ABT5VVR7_9BACT</name>
<evidence type="ECO:0000313" key="3">
    <source>
        <dbReference type="EMBL" id="MDE5418409.1"/>
    </source>
</evidence>
<reference evidence="3 4" key="1">
    <citation type="submission" date="2022-01" db="EMBL/GenBank/DDBJ databases">
        <title>Labilibaculum sp. nov, a marine bacterium isolated from Antarctica.</title>
        <authorList>
            <person name="Dai W."/>
        </authorList>
    </citation>
    <scope>NUCLEOTIDE SEQUENCE [LARGE SCALE GENOMIC DNA]</scope>
    <source>
        <strain evidence="3 4">DW002</strain>
    </source>
</reference>
<feature type="domain" description="Putative auto-transporter adhesin head GIN" evidence="2">
    <location>
        <begin position="34"/>
        <end position="221"/>
    </location>
</feature>
<evidence type="ECO:0000256" key="1">
    <source>
        <dbReference type="SAM" id="SignalP"/>
    </source>
</evidence>
<sequence>MKTRKVVSIFALFAFILSGSMVFAQSKENREVRDFESISLSIHAKVYLTQDNSTSVKIKGDSDDLKEIITEVENGSLKIKRKKNRNWGWNNSFKNVEIYITTPDVRNLRISGSGNIIAKSSIKTNNATYAISGSGNIIVDDLSAETLECHISGSGDMNLKGEVTDDFEIHISGSGDVDAAYLKAEDVSVRVSGSGDCKVYATKNLNARVAGSGDIYYRGKPQSIDSKSAGSGKIRSIGK</sequence>
<feature type="signal peptide" evidence="1">
    <location>
        <begin position="1"/>
        <end position="24"/>
    </location>
</feature>
<evidence type="ECO:0000259" key="2">
    <source>
        <dbReference type="Pfam" id="PF10988"/>
    </source>
</evidence>
<dbReference type="Proteomes" id="UP001528920">
    <property type="component" value="Unassembled WGS sequence"/>
</dbReference>
<feature type="chain" id="PRO_5047098543" evidence="1">
    <location>
        <begin position="25"/>
        <end position="239"/>
    </location>
</feature>
<keyword evidence="4" id="KW-1185">Reference proteome</keyword>
<comment type="caution">
    <text evidence="3">The sequence shown here is derived from an EMBL/GenBank/DDBJ whole genome shotgun (WGS) entry which is preliminary data.</text>
</comment>
<organism evidence="3 4">
    <name type="scientific">Paralabilibaculum antarcticum</name>
    <dbReference type="NCBI Taxonomy" id="2912572"/>
    <lineage>
        <taxon>Bacteria</taxon>
        <taxon>Pseudomonadati</taxon>
        <taxon>Bacteroidota</taxon>
        <taxon>Bacteroidia</taxon>
        <taxon>Marinilabiliales</taxon>
        <taxon>Marinifilaceae</taxon>
        <taxon>Paralabilibaculum</taxon>
    </lineage>
</organism>
<accession>A0ABT5VVR7</accession>
<dbReference type="Pfam" id="PF10988">
    <property type="entry name" value="DUF2807"/>
    <property type="match status" value="1"/>
</dbReference>
<gene>
    <name evidence="3" type="ORF">L3049_10340</name>
</gene>
<dbReference type="PANTHER" id="PTHR39200">
    <property type="entry name" value="HYPOTHETICAL EXPORTED PROTEIN"/>
    <property type="match status" value="1"/>
</dbReference>
<dbReference type="EMBL" id="JAKJSC010000001">
    <property type="protein sequence ID" value="MDE5418409.1"/>
    <property type="molecule type" value="Genomic_DNA"/>
</dbReference>
<proteinExistence type="predicted"/>